<sequence length="86" mass="9689">MAVVIPLLAAKIRDLTLELRASQARAGEVSDEKVEDRMQIQEMLEQYGGILDSLREEYEEGLKEGIQLPTFNTLVRPFQLKGDVAN</sequence>
<dbReference type="RefSeq" id="WP_253568525.1">
    <property type="nucleotide sequence ID" value="NZ_JAMZEK010000004.1"/>
</dbReference>
<comment type="caution">
    <text evidence="1">The sequence shown here is derived from an EMBL/GenBank/DDBJ whole genome shotgun (WGS) entry which is preliminary data.</text>
</comment>
<dbReference type="Proteomes" id="UP001204615">
    <property type="component" value="Unassembled WGS sequence"/>
</dbReference>
<organism evidence="1 2">
    <name type="scientific">Dyella lutea</name>
    <dbReference type="NCBI Taxonomy" id="2950441"/>
    <lineage>
        <taxon>Bacteria</taxon>
        <taxon>Pseudomonadati</taxon>
        <taxon>Pseudomonadota</taxon>
        <taxon>Gammaproteobacteria</taxon>
        <taxon>Lysobacterales</taxon>
        <taxon>Rhodanobacteraceae</taxon>
        <taxon>Dyella</taxon>
    </lineage>
</organism>
<gene>
    <name evidence="1" type="ORF">NC595_17100</name>
</gene>
<name>A0ABT1FI13_9GAMM</name>
<proteinExistence type="predicted"/>
<reference evidence="1 2" key="1">
    <citation type="submission" date="2022-06" db="EMBL/GenBank/DDBJ databases">
        <title>Dyella sp. Sa strain:Sa Genome sequencing.</title>
        <authorList>
            <person name="Park S."/>
        </authorList>
    </citation>
    <scope>NUCLEOTIDE SEQUENCE [LARGE SCALE GENOMIC DNA]</scope>
    <source>
        <strain evidence="1 2">Sa</strain>
    </source>
</reference>
<dbReference type="InterPro" id="IPR053756">
    <property type="entry name" value="Toxin_immunity_effector"/>
</dbReference>
<accession>A0ABT1FI13</accession>
<protein>
    <submittedName>
        <fullName evidence="1">Uncharacterized protein</fullName>
    </submittedName>
</protein>
<evidence type="ECO:0000313" key="2">
    <source>
        <dbReference type="Proteomes" id="UP001204615"/>
    </source>
</evidence>
<dbReference type="EMBL" id="JAMZEK010000004">
    <property type="protein sequence ID" value="MCP1375768.1"/>
    <property type="molecule type" value="Genomic_DNA"/>
</dbReference>
<evidence type="ECO:0000313" key="1">
    <source>
        <dbReference type="EMBL" id="MCP1375768.1"/>
    </source>
</evidence>
<dbReference type="Gene3D" id="1.10.287.2500">
    <property type="match status" value="1"/>
</dbReference>
<keyword evidence="2" id="KW-1185">Reference proteome</keyword>